<organism evidence="13 14">
    <name type="scientific">Streptococcus merionis</name>
    <dbReference type="NCBI Taxonomy" id="400065"/>
    <lineage>
        <taxon>Bacteria</taxon>
        <taxon>Bacillati</taxon>
        <taxon>Bacillota</taxon>
        <taxon>Bacilli</taxon>
        <taxon>Lactobacillales</taxon>
        <taxon>Streptococcaceae</taxon>
        <taxon>Streptococcus</taxon>
    </lineage>
</organism>
<evidence type="ECO:0000256" key="5">
    <source>
        <dbReference type="ARBA" id="ARBA00022741"/>
    </source>
</evidence>
<dbReference type="Gene3D" id="3.40.50.1000">
    <property type="entry name" value="HAD superfamily/HAD-like"/>
    <property type="match status" value="1"/>
</dbReference>
<keyword evidence="14" id="KW-1185">Reference proteome</keyword>
<comment type="similarity">
    <text evidence="2 11">Belongs to the cation transport ATPase (P-type) (TC 3.A.3) family. Type IB subfamily.</text>
</comment>
<feature type="transmembrane region" description="Helical" evidence="11">
    <location>
        <begin position="35"/>
        <end position="53"/>
    </location>
</feature>
<dbReference type="EC" id="3.6.3.46" evidence="13"/>
<dbReference type="GO" id="GO:0019829">
    <property type="term" value="F:ATPase-coupled monoatomic cation transmembrane transporter activity"/>
    <property type="evidence" value="ECO:0007669"/>
    <property type="project" value="InterPro"/>
</dbReference>
<dbReference type="InterPro" id="IPR001757">
    <property type="entry name" value="P_typ_ATPase"/>
</dbReference>
<dbReference type="PROSITE" id="PS00154">
    <property type="entry name" value="ATPASE_E1_E2"/>
    <property type="match status" value="1"/>
</dbReference>
<evidence type="ECO:0000256" key="11">
    <source>
        <dbReference type="RuleBase" id="RU362081"/>
    </source>
</evidence>
<dbReference type="NCBIfam" id="TIGR01525">
    <property type="entry name" value="ATPase-IB_hvy"/>
    <property type="match status" value="1"/>
</dbReference>
<dbReference type="GO" id="GO:0005524">
    <property type="term" value="F:ATP binding"/>
    <property type="evidence" value="ECO:0007669"/>
    <property type="project" value="UniProtKB-UniRule"/>
</dbReference>
<keyword evidence="9 11" id="KW-1133">Transmembrane helix</keyword>
<keyword evidence="10 11" id="KW-0472">Membrane</keyword>
<evidence type="ECO:0000259" key="12">
    <source>
        <dbReference type="Pfam" id="PF00122"/>
    </source>
</evidence>
<dbReference type="InterPro" id="IPR023214">
    <property type="entry name" value="HAD_sf"/>
</dbReference>
<evidence type="ECO:0000256" key="9">
    <source>
        <dbReference type="ARBA" id="ARBA00022989"/>
    </source>
</evidence>
<evidence type="ECO:0000256" key="4">
    <source>
        <dbReference type="ARBA" id="ARBA00022723"/>
    </source>
</evidence>
<dbReference type="STRING" id="1123308.GCA_000380085_00908"/>
<gene>
    <name evidence="13" type="primary">pacS</name>
    <name evidence="13" type="ORF">SAMEA4412692_01145</name>
</gene>
<dbReference type="InterPro" id="IPR036412">
    <property type="entry name" value="HAD-like_sf"/>
</dbReference>
<evidence type="ECO:0000313" key="14">
    <source>
        <dbReference type="Proteomes" id="UP000215185"/>
    </source>
</evidence>
<evidence type="ECO:0000256" key="2">
    <source>
        <dbReference type="ARBA" id="ARBA00006024"/>
    </source>
</evidence>
<dbReference type="InterPro" id="IPR027256">
    <property type="entry name" value="P-typ_ATPase_IB"/>
</dbReference>
<dbReference type="KEGG" id="smen:SAMEA4412692_1145"/>
<evidence type="ECO:0000256" key="6">
    <source>
        <dbReference type="ARBA" id="ARBA00022840"/>
    </source>
</evidence>
<dbReference type="PROSITE" id="PS01229">
    <property type="entry name" value="COF_2"/>
    <property type="match status" value="1"/>
</dbReference>
<feature type="transmembrane region" description="Helical" evidence="11">
    <location>
        <begin position="556"/>
        <end position="579"/>
    </location>
</feature>
<keyword evidence="13" id="KW-0378">Hydrolase</keyword>
<dbReference type="OrthoDB" id="9813266at2"/>
<dbReference type="InterPro" id="IPR023299">
    <property type="entry name" value="ATPase_P-typ_cyto_dom_N"/>
</dbReference>
<dbReference type="SUPFAM" id="SSF56784">
    <property type="entry name" value="HAD-like"/>
    <property type="match status" value="1"/>
</dbReference>
<dbReference type="PRINTS" id="PR00119">
    <property type="entry name" value="CATATPASE"/>
</dbReference>
<dbReference type="NCBIfam" id="TIGR01494">
    <property type="entry name" value="ATPase_P-type"/>
    <property type="match status" value="1"/>
</dbReference>
<keyword evidence="5 11" id="KW-0547">Nucleotide-binding</keyword>
<accession>A0A239ST63</accession>
<feature type="transmembrane region" description="Helical" evidence="11">
    <location>
        <begin position="12"/>
        <end position="29"/>
    </location>
</feature>
<dbReference type="InterPro" id="IPR051949">
    <property type="entry name" value="Cation_Transport_ATPase"/>
</dbReference>
<dbReference type="GO" id="GO:0005886">
    <property type="term" value="C:plasma membrane"/>
    <property type="evidence" value="ECO:0007669"/>
    <property type="project" value="UniProtKB-SubCell"/>
</dbReference>
<keyword evidence="3 11" id="KW-0812">Transmembrane</keyword>
<sequence>MITYVKSNRQAQFLLAGTLLMLGGFVCQFHTLSRWYFYLAIIFLGYFATRQAVKLSLEERKVNVDLLMVLAALGALLIGEQAEATVLLFIFSAAEVLERYVTDKSGSAITQLMSAVPETAQLFEDNGSLRTVSTSHLRVGDLILVSKGAQFPIDGVALERTTVSEMALTGEAVPIEKAQGQEVLAGTVNLGEAVRVKVSKTSDQTVFSNIVRLVQEAQDHPSQLARWIDCFEGWYVLAVLLIVPLFILVLMLVQSLSWQEAFYRGMVLLTVASPCALVASVTPATLSAISRAAKLGVLVKGGQAMGNLADISLLFTDKTGTLTEGRFEVVAFQVSEASRSHLLAMTSHSQHPISKAISTYLLEQNVLPKPLQTPVLELAGEGLQSGEFYLINAKAVAHLSDPNGYLIQANNYLTTVFWADSQEVLGFIALEDRLRPEAVEAVKAFQAQGIEVQMLTGDQPSVAQKIAKETTISHFKASCLPADKAEQVKKAVQTETVAMIGDGINDAPALAHAHLGIAMGSGSAIAMETADLVMVQNNLSKLYQVYRLSRKLKSIVVENVVFSVGIMVILIVLNIIGILDLTRGVIFHEGSTILVIVNGLRLLNWKV</sequence>
<keyword evidence="11" id="KW-1003">Cell membrane</keyword>
<dbReference type="Proteomes" id="UP000215185">
    <property type="component" value="Chromosome 1"/>
</dbReference>
<dbReference type="PANTHER" id="PTHR43079">
    <property type="entry name" value="PROBABLE CADMIUM/ZINC-TRANSPORTING ATPASE HMA1"/>
    <property type="match status" value="1"/>
</dbReference>
<keyword evidence="6 11" id="KW-0067">ATP-binding</keyword>
<dbReference type="InterPro" id="IPR059000">
    <property type="entry name" value="ATPase_P-type_domA"/>
</dbReference>
<protein>
    <submittedName>
        <fullName evidence="13">Putative heavy metal-transporting ATPase</fullName>
        <ecNumber evidence="13">3.6.3.46</ecNumber>
        <ecNumber evidence="13">3.6.3.5</ecNumber>
    </submittedName>
</protein>
<reference evidence="13 14" key="1">
    <citation type="submission" date="2017-06" db="EMBL/GenBank/DDBJ databases">
        <authorList>
            <consortium name="Pathogen Informatics"/>
        </authorList>
    </citation>
    <scope>NUCLEOTIDE SEQUENCE [LARGE SCALE GENOMIC DNA]</scope>
    <source>
        <strain evidence="13 14">NCTC13788</strain>
    </source>
</reference>
<dbReference type="SUPFAM" id="SSF81665">
    <property type="entry name" value="Calcium ATPase, transmembrane domain M"/>
    <property type="match status" value="1"/>
</dbReference>
<dbReference type="Pfam" id="PF00702">
    <property type="entry name" value="Hydrolase"/>
    <property type="match status" value="1"/>
</dbReference>
<dbReference type="eggNOG" id="COG2217">
    <property type="taxonomic scope" value="Bacteria"/>
</dbReference>
<keyword evidence="8" id="KW-1278">Translocase</keyword>
<evidence type="ECO:0000256" key="7">
    <source>
        <dbReference type="ARBA" id="ARBA00022842"/>
    </source>
</evidence>
<evidence type="ECO:0000256" key="10">
    <source>
        <dbReference type="ARBA" id="ARBA00023136"/>
    </source>
</evidence>
<evidence type="ECO:0000256" key="3">
    <source>
        <dbReference type="ARBA" id="ARBA00022692"/>
    </source>
</evidence>
<dbReference type="SUPFAM" id="SSF81653">
    <property type="entry name" value="Calcium ATPase, transduction domain A"/>
    <property type="match status" value="1"/>
</dbReference>
<dbReference type="PRINTS" id="PR00120">
    <property type="entry name" value="HATPASE"/>
</dbReference>
<proteinExistence type="inferred from homology"/>
<feature type="transmembrane region" description="Helical" evidence="11">
    <location>
        <begin position="262"/>
        <end position="286"/>
    </location>
</feature>
<dbReference type="EC" id="3.6.3.5" evidence="13"/>
<dbReference type="AlphaFoldDB" id="A0A239ST63"/>
<dbReference type="PANTHER" id="PTHR43079:SF1">
    <property type="entry name" value="CADMIUM_ZINC-TRANSPORTING ATPASE HMA1, CHLOROPLASTIC-RELATED"/>
    <property type="match status" value="1"/>
</dbReference>
<dbReference type="InterPro" id="IPR008250">
    <property type="entry name" value="ATPase_P-typ_transduc_dom_A_sf"/>
</dbReference>
<keyword evidence="4 11" id="KW-0479">Metal-binding</keyword>
<feature type="domain" description="P-type ATPase A" evidence="12">
    <location>
        <begin position="116"/>
        <end position="215"/>
    </location>
</feature>
<dbReference type="GO" id="GO:0046872">
    <property type="term" value="F:metal ion binding"/>
    <property type="evidence" value="ECO:0007669"/>
    <property type="project" value="UniProtKB-KW"/>
</dbReference>
<comment type="subcellular location">
    <subcellularLocation>
        <location evidence="11">Cell membrane</location>
    </subcellularLocation>
    <subcellularLocation>
        <location evidence="1">Membrane</location>
        <topology evidence="1">Multi-pass membrane protein</topology>
    </subcellularLocation>
</comment>
<dbReference type="InterPro" id="IPR018303">
    <property type="entry name" value="ATPase_P-typ_P_site"/>
</dbReference>
<dbReference type="InterPro" id="IPR023298">
    <property type="entry name" value="ATPase_P-typ_TM_dom_sf"/>
</dbReference>
<feature type="transmembrane region" description="Helical" evidence="11">
    <location>
        <begin position="234"/>
        <end position="256"/>
    </location>
</feature>
<dbReference type="Gene3D" id="3.40.1110.10">
    <property type="entry name" value="Calcium-transporting ATPase, cytoplasmic domain N"/>
    <property type="match status" value="1"/>
</dbReference>
<dbReference type="GO" id="GO:0016887">
    <property type="term" value="F:ATP hydrolysis activity"/>
    <property type="evidence" value="ECO:0007669"/>
    <property type="project" value="InterPro"/>
</dbReference>
<name>A0A239ST63_9STRE</name>
<dbReference type="RefSeq" id="WP_018373481.1">
    <property type="nucleotide sequence ID" value="NZ_LT906439.1"/>
</dbReference>
<dbReference type="EMBL" id="LT906439">
    <property type="protein sequence ID" value="SNU88610.1"/>
    <property type="molecule type" value="Genomic_DNA"/>
</dbReference>
<dbReference type="Pfam" id="PF00122">
    <property type="entry name" value="E1-E2_ATPase"/>
    <property type="match status" value="1"/>
</dbReference>
<evidence type="ECO:0000256" key="1">
    <source>
        <dbReference type="ARBA" id="ARBA00004141"/>
    </source>
</evidence>
<dbReference type="Gene3D" id="2.70.150.10">
    <property type="entry name" value="Calcium-transporting ATPase, cytoplasmic transduction domain A"/>
    <property type="match status" value="1"/>
</dbReference>
<keyword evidence="7" id="KW-0460">Magnesium</keyword>
<evidence type="ECO:0000313" key="13">
    <source>
        <dbReference type="EMBL" id="SNU88610.1"/>
    </source>
</evidence>
<evidence type="ECO:0000256" key="8">
    <source>
        <dbReference type="ARBA" id="ARBA00022967"/>
    </source>
</evidence>